<protein>
    <recommendedName>
        <fullName evidence="3">Peptidase M28 domain-containing protein</fullName>
    </recommendedName>
</protein>
<evidence type="ECO:0000256" key="1">
    <source>
        <dbReference type="ARBA" id="ARBA00022679"/>
    </source>
</evidence>
<dbReference type="GO" id="GO:0008270">
    <property type="term" value="F:zinc ion binding"/>
    <property type="evidence" value="ECO:0007669"/>
    <property type="project" value="TreeGrafter"/>
</dbReference>
<name>A0A381UUK0_9ZZZZ</name>
<dbReference type="PANTHER" id="PTHR12283">
    <property type="entry name" value="GLUTAMINYL-PEPTIDE CYCLOTRANSFERASE"/>
    <property type="match status" value="1"/>
</dbReference>
<reference evidence="4" key="1">
    <citation type="submission" date="2018-05" db="EMBL/GenBank/DDBJ databases">
        <authorList>
            <person name="Lanie J.A."/>
            <person name="Ng W.-L."/>
            <person name="Kazmierczak K.M."/>
            <person name="Andrzejewski T.M."/>
            <person name="Davidsen T.M."/>
            <person name="Wayne K.J."/>
            <person name="Tettelin H."/>
            <person name="Glass J.I."/>
            <person name="Rusch D."/>
            <person name="Podicherti R."/>
            <person name="Tsui H.-C.T."/>
            <person name="Winkler M.E."/>
        </authorList>
    </citation>
    <scope>NUCLEOTIDE SEQUENCE</scope>
</reference>
<dbReference type="AlphaFoldDB" id="A0A381UUK0"/>
<dbReference type="PANTHER" id="PTHR12283:SF6">
    <property type="entry name" value="GLUTAMINYL-PEPTIDE CYCLOTRANSFERASE-RELATED"/>
    <property type="match status" value="1"/>
</dbReference>
<dbReference type="GO" id="GO:0016603">
    <property type="term" value="F:glutaminyl-peptide cyclotransferase activity"/>
    <property type="evidence" value="ECO:0007669"/>
    <property type="project" value="TreeGrafter"/>
</dbReference>
<evidence type="ECO:0000313" key="4">
    <source>
        <dbReference type="EMBL" id="SVA30583.1"/>
    </source>
</evidence>
<dbReference type="EMBL" id="UINC01006950">
    <property type="protein sequence ID" value="SVA30583.1"/>
    <property type="molecule type" value="Genomic_DNA"/>
</dbReference>
<proteinExistence type="predicted"/>
<dbReference type="Gene3D" id="3.40.630.10">
    <property type="entry name" value="Zn peptidases"/>
    <property type="match status" value="1"/>
</dbReference>
<dbReference type="InterPro" id="IPR040234">
    <property type="entry name" value="QC/QCL"/>
</dbReference>
<keyword evidence="1" id="KW-0808">Transferase</keyword>
<keyword evidence="2" id="KW-0012">Acyltransferase</keyword>
<sequence length="298" mass="32142">VGLAACGEPDAQSGPTPGRPSFDGEAALNLVRKQVDFGPRVPGTDGHAEQLAWMRARLDSLAPVSEVDTFFHETIAGDSLTLYNLKAEFSPDATRRILLLAHWDTRPRSDEALDPAVQNQPVPGANDGASGTAVLLELAQMLSSHPPPVGIDLLFVDGEDYGPEVEDMLLGARHYAASLREGDRPVYGVLLDMVGDTDPLFPMEGISAQLANIVVQKVWRAAERLGYSDFFPSTVGQRVVDDHVPLLDAGLPTANVVDFNYGPGNRYWHTPEDTPDRVSARTLEMVGEVVTELVYSGG</sequence>
<feature type="domain" description="Peptidase M28" evidence="3">
    <location>
        <begin position="84"/>
        <end position="293"/>
    </location>
</feature>
<dbReference type="SUPFAM" id="SSF53187">
    <property type="entry name" value="Zn-dependent exopeptidases"/>
    <property type="match status" value="1"/>
</dbReference>
<dbReference type="InterPro" id="IPR007484">
    <property type="entry name" value="Peptidase_M28"/>
</dbReference>
<dbReference type="Pfam" id="PF04389">
    <property type="entry name" value="Peptidase_M28"/>
    <property type="match status" value="1"/>
</dbReference>
<evidence type="ECO:0000259" key="3">
    <source>
        <dbReference type="Pfam" id="PF04389"/>
    </source>
</evidence>
<organism evidence="4">
    <name type="scientific">marine metagenome</name>
    <dbReference type="NCBI Taxonomy" id="408172"/>
    <lineage>
        <taxon>unclassified sequences</taxon>
        <taxon>metagenomes</taxon>
        <taxon>ecological metagenomes</taxon>
    </lineage>
</organism>
<gene>
    <name evidence="4" type="ORF">METZ01_LOCUS83437</name>
</gene>
<feature type="non-terminal residue" evidence="4">
    <location>
        <position position="1"/>
    </location>
</feature>
<accession>A0A381UUK0</accession>
<evidence type="ECO:0000256" key="2">
    <source>
        <dbReference type="ARBA" id="ARBA00023315"/>
    </source>
</evidence>